<dbReference type="OrthoDB" id="9810913at2"/>
<reference evidence="6 7" key="1">
    <citation type="submission" date="2019-02" db="EMBL/GenBank/DDBJ databases">
        <title>Deep-cultivation of Planctomycetes and their phenomic and genomic characterization uncovers novel biology.</title>
        <authorList>
            <person name="Wiegand S."/>
            <person name="Jogler M."/>
            <person name="Boedeker C."/>
            <person name="Pinto D."/>
            <person name="Vollmers J."/>
            <person name="Rivas-Marin E."/>
            <person name="Kohn T."/>
            <person name="Peeters S.H."/>
            <person name="Heuer A."/>
            <person name="Rast P."/>
            <person name="Oberbeckmann S."/>
            <person name="Bunk B."/>
            <person name="Jeske O."/>
            <person name="Meyerdierks A."/>
            <person name="Storesund J.E."/>
            <person name="Kallscheuer N."/>
            <person name="Luecker S."/>
            <person name="Lage O.M."/>
            <person name="Pohl T."/>
            <person name="Merkel B.J."/>
            <person name="Hornburger P."/>
            <person name="Mueller R.-W."/>
            <person name="Bruemmer F."/>
            <person name="Labrenz M."/>
            <person name="Spormann A.M."/>
            <person name="Op Den Camp H."/>
            <person name="Overmann J."/>
            <person name="Amann R."/>
            <person name="Jetten M.S.M."/>
            <person name="Mascher T."/>
            <person name="Medema M.H."/>
            <person name="Devos D.P."/>
            <person name="Kaster A.-K."/>
            <person name="Ovreas L."/>
            <person name="Rohde M."/>
            <person name="Galperin M.Y."/>
            <person name="Jogler C."/>
        </authorList>
    </citation>
    <scope>NUCLEOTIDE SEQUENCE [LARGE SCALE GENOMIC DNA]</scope>
    <source>
        <strain evidence="6 7">Poly51</strain>
    </source>
</reference>
<dbReference type="GO" id="GO:0008483">
    <property type="term" value="F:transaminase activity"/>
    <property type="evidence" value="ECO:0007669"/>
    <property type="project" value="UniProtKB-KW"/>
</dbReference>
<dbReference type="InterPro" id="IPR000653">
    <property type="entry name" value="DegT/StrS_aminotransferase"/>
</dbReference>
<dbReference type="RefSeq" id="WP_146453396.1">
    <property type="nucleotide sequence ID" value="NZ_SJPW01000001.1"/>
</dbReference>
<dbReference type="InterPro" id="IPR015421">
    <property type="entry name" value="PyrdxlP-dep_Trfase_major"/>
</dbReference>
<dbReference type="PANTHER" id="PTHR30244">
    <property type="entry name" value="TRANSAMINASE"/>
    <property type="match status" value="1"/>
</dbReference>
<dbReference type="Gene3D" id="3.40.640.10">
    <property type="entry name" value="Type I PLP-dependent aspartate aminotransferase-like (Major domain)"/>
    <property type="match status" value="1"/>
</dbReference>
<evidence type="ECO:0000256" key="4">
    <source>
        <dbReference type="PIRSR" id="PIRSR000390-2"/>
    </source>
</evidence>
<dbReference type="InterPro" id="IPR015422">
    <property type="entry name" value="PyrdxlP-dep_Trfase_small"/>
</dbReference>
<dbReference type="Pfam" id="PF01041">
    <property type="entry name" value="DegT_DnrJ_EryC1"/>
    <property type="match status" value="1"/>
</dbReference>
<name>A0A5C6FEF6_9BACT</name>
<protein>
    <submittedName>
        <fullName evidence="6">Aminotransferase</fullName>
        <ecNumber evidence="6">2.6.1.98</ecNumber>
    </submittedName>
</protein>
<dbReference type="CDD" id="cd00616">
    <property type="entry name" value="AHBA_syn"/>
    <property type="match status" value="1"/>
</dbReference>
<sequence length="386" mass="42361">MANPVENVPLLDVNRDNLPYRDEFIEALTGVVDSGRFLFGPDVVELENEVAAYSEVDNAVGCASGSDALLLAMMALNIGPGDEVIVPSFTFFASVSCITRLGATPVFVDIRPDTFNIDAEKIEAAITPRTKAIIPVHLFGQCAEIDRICQIACTHDLIVVEDAAQAIGAAYHSRPAGSWGLIGCFSFYPTKNLGGMGDGGMLTSLDPATADRLRLFAGHGMRPRYYHKVVGINSRLDTFQAAVLRVKLRHLPDAVQSRQTIAARYDRWLSEAGVVAEDRLVLPYQDPSAFHVWNQYALRVPGGRRDELRAHLSDRSVGSEIYYPVPVHAQECYRDLNFDHSGLVETKKACAEILNLPIFPSMTESEQRRVVDVVASFYSASARMVA</sequence>
<gene>
    <name evidence="6" type="ORF">Poly51_01010</name>
</gene>
<dbReference type="SUPFAM" id="SSF53383">
    <property type="entry name" value="PLP-dependent transferases"/>
    <property type="match status" value="1"/>
</dbReference>
<evidence type="ECO:0000256" key="2">
    <source>
        <dbReference type="ARBA" id="ARBA00037999"/>
    </source>
</evidence>
<comment type="similarity">
    <text evidence="2 5">Belongs to the DegT/DnrJ/EryC1 family.</text>
</comment>
<dbReference type="InterPro" id="IPR015424">
    <property type="entry name" value="PyrdxlP-dep_Trfase"/>
</dbReference>
<dbReference type="EC" id="2.6.1.98" evidence="6"/>
<dbReference type="EMBL" id="SJPW01000001">
    <property type="protein sequence ID" value="TWU59828.1"/>
    <property type="molecule type" value="Genomic_DNA"/>
</dbReference>
<comment type="caution">
    <text evidence="6">The sequence shown here is derived from an EMBL/GenBank/DDBJ whole genome shotgun (WGS) entry which is preliminary data.</text>
</comment>
<feature type="modified residue" description="N6-(pyridoxal phosphate)lysine" evidence="4">
    <location>
        <position position="191"/>
    </location>
</feature>
<evidence type="ECO:0000256" key="5">
    <source>
        <dbReference type="RuleBase" id="RU004508"/>
    </source>
</evidence>
<feature type="active site" description="Proton acceptor" evidence="3">
    <location>
        <position position="191"/>
    </location>
</feature>
<keyword evidence="1 4" id="KW-0663">Pyridoxal phosphate</keyword>
<evidence type="ECO:0000313" key="6">
    <source>
        <dbReference type="EMBL" id="TWU59828.1"/>
    </source>
</evidence>
<organism evidence="6 7">
    <name type="scientific">Rubripirellula tenax</name>
    <dbReference type="NCBI Taxonomy" id="2528015"/>
    <lineage>
        <taxon>Bacteria</taxon>
        <taxon>Pseudomonadati</taxon>
        <taxon>Planctomycetota</taxon>
        <taxon>Planctomycetia</taxon>
        <taxon>Pirellulales</taxon>
        <taxon>Pirellulaceae</taxon>
        <taxon>Rubripirellula</taxon>
    </lineage>
</organism>
<dbReference type="FunFam" id="3.40.640.10:FF:000089">
    <property type="entry name" value="Aminotransferase, DegT/DnrJ/EryC1/StrS family"/>
    <property type="match status" value="1"/>
</dbReference>
<dbReference type="PANTHER" id="PTHR30244:SF36">
    <property type="entry name" value="3-OXO-GLUCOSE-6-PHOSPHATE:GLUTAMATE AMINOTRANSFERASE"/>
    <property type="match status" value="1"/>
</dbReference>
<dbReference type="GO" id="GO:0000271">
    <property type="term" value="P:polysaccharide biosynthetic process"/>
    <property type="evidence" value="ECO:0007669"/>
    <property type="project" value="TreeGrafter"/>
</dbReference>
<dbReference type="Proteomes" id="UP000318288">
    <property type="component" value="Unassembled WGS sequence"/>
</dbReference>
<accession>A0A5C6FEF6</accession>
<dbReference type="AlphaFoldDB" id="A0A5C6FEF6"/>
<evidence type="ECO:0000256" key="3">
    <source>
        <dbReference type="PIRSR" id="PIRSR000390-1"/>
    </source>
</evidence>
<dbReference type="GO" id="GO:0030170">
    <property type="term" value="F:pyridoxal phosphate binding"/>
    <property type="evidence" value="ECO:0007669"/>
    <property type="project" value="UniProtKB-ARBA"/>
</dbReference>
<keyword evidence="6" id="KW-0808">Transferase</keyword>
<dbReference type="PIRSF" id="PIRSF000390">
    <property type="entry name" value="PLP_StrS"/>
    <property type="match status" value="1"/>
</dbReference>
<keyword evidence="7" id="KW-1185">Reference proteome</keyword>
<evidence type="ECO:0000256" key="1">
    <source>
        <dbReference type="ARBA" id="ARBA00022898"/>
    </source>
</evidence>
<evidence type="ECO:0000313" key="7">
    <source>
        <dbReference type="Proteomes" id="UP000318288"/>
    </source>
</evidence>
<proteinExistence type="inferred from homology"/>
<dbReference type="Gene3D" id="3.90.1150.10">
    <property type="entry name" value="Aspartate Aminotransferase, domain 1"/>
    <property type="match status" value="1"/>
</dbReference>
<keyword evidence="6" id="KW-0032">Aminotransferase</keyword>